<feature type="compositionally biased region" description="Basic and acidic residues" evidence="11">
    <location>
        <begin position="1980"/>
        <end position="2009"/>
    </location>
</feature>
<feature type="domain" description="C2H2-type" evidence="12">
    <location>
        <begin position="1729"/>
        <end position="1753"/>
    </location>
</feature>
<feature type="domain" description="C2H2-type" evidence="12">
    <location>
        <begin position="272"/>
        <end position="295"/>
    </location>
</feature>
<feature type="region of interest" description="Disordered" evidence="11">
    <location>
        <begin position="1904"/>
        <end position="2032"/>
    </location>
</feature>
<keyword evidence="6" id="KW-0862">Zinc</keyword>
<keyword evidence="2" id="KW-0597">Phosphoprotein</keyword>
<feature type="region of interest" description="Disordered" evidence="11">
    <location>
        <begin position="219"/>
        <end position="240"/>
    </location>
</feature>
<keyword evidence="5 10" id="KW-0863">Zinc-finger</keyword>
<feature type="compositionally biased region" description="Basic and acidic residues" evidence="11">
    <location>
        <begin position="1909"/>
        <end position="1919"/>
    </location>
</feature>
<evidence type="ECO:0000256" key="10">
    <source>
        <dbReference type="PROSITE-ProRule" id="PRU00042"/>
    </source>
</evidence>
<dbReference type="PROSITE" id="PS50157">
    <property type="entry name" value="ZINC_FINGER_C2H2_2"/>
    <property type="match status" value="4"/>
</dbReference>
<dbReference type="SMART" id="SM00355">
    <property type="entry name" value="ZnF_C2H2"/>
    <property type="match status" value="4"/>
</dbReference>
<dbReference type="PROSITE" id="PS00028">
    <property type="entry name" value="ZINC_FINGER_C2H2_1"/>
    <property type="match status" value="3"/>
</dbReference>
<dbReference type="InterPro" id="IPR051969">
    <property type="entry name" value="Zinc-finger_DNA-bd_regulators"/>
</dbReference>
<sequence length="2348" mass="256512">LRCGCGRFQREGALSKFADTLEHGSKQALKGTALKTLHESARLSSELALETLCNKMDTGDTALGQKATSRSGETDKASGRWRQEQSAVIKMSTFGSQEGQRQPQIDPEHIGNTASAQLFGSGKLASPSEVAQQVTEKQYPPHRLSPYSCQHSLSFPQHSLPQGVMHSSKPHQSLEGPPWLFPGPLPSVASEDLFSFPIHGHSGGYPRKKISSLNPAYSQYSQKSIEQSEDAHKKEHKPKKPGKYICPYCSRACAKPSVLKKHIRSHTGERPYPCIPCGFSFKTKSNLYKHRKSHAHAIKAGLVPFTESAVSKLDLEAGFIDVEAEIHSDGEQSTDTDEESSLFVEASDKMSPGPPMPLDIASRGVYHGSLEESLGGPMKVPILIIPKSGIPLPNESSQYIGTDMLPNPSLSTKADDSHTVKQKLALRLSEKKGQDSEPSLNLLSPHSKGSTDSGYFSRSESAEQQISPPNTNAKSYEEIIFGKYCRLSPRNTLSVTTTSQERATMGRKGTMDSLPHVNTRLDVKMFEDPVSQLIPSKGEIDPSQTSMLKSTKFNSESRQSQTIPSCIRNEGKLYPAGFQGSSPVLLEAPVDSSPLIRSNSMPTSSATNLSLPPSLRGSHSFDERMTGSDDVFYPGTEKKLTPGDRVGYDYDVCRKPYKKWEDSETPKQSYRDVSCISPLKHGGEYFMDPSVPLQGVPTVFGTTCENRKRRKEKSVGDEEDTPMICSSVVSTPMGIATSDYEPKLQMQEGARSGFGLAGQENPSHGPSERFDPCRPPLQSGSPSLGSEESPAAAESDKPSDGGGRKPPGNVISVIQHTNSLSRPNSFERSESAELAAGAQEKASSPSEACDSEISEAPVSPEWAPPGESTEGGGKPSPSQPVPQPPYHAQPRLVRQHNIQVPEIRPDEFGKHSEFLTVPAGSYSLSVPGHHHQKEMRRCSSEQMPCPHPTEVPEIRSKSFDYGNLSHAPVAGASASALSPSRERKKCFLVRQASFSGSPEIAQGEAGADLSVKQEQLEHLHASLRSTWHHAPCSVLPALQAEDPGTQAVGPCAQLSSGPLHLAQQQIVHLDSQESLRNPLIQPASYITSKHLTEQPHLFPHQETLPFSPIQNTLFQFQYPTVCMVHFPAQQPPWWQAHFPHPLAQHAPKSYGKPSFQAEVHPSYPLEPVAEHTGKKSADYAHTKEQTYPGYSGTSGLHSKNLLPKFPSGESTKSTDTPSEPVLQEEFTSANAGPLQSLPGTVVPVRIQTHVPSYGSVMYTSISQMLGQNSPAIVICKVDENVTQRTLVTNPAMQGIGFNIAQVLGQHAGLEKCPIWKVPQTIPLGLESSIPLCLPSTSDSVATLGGSKRMLSPASSLELFMETKQQKRVKEEKMYGQIVEELSAVELTNSDIKKDLSRPQKPQLVRQGCASEPKDGLPSVSSSFSSLSPSSSQDHPSASVPLREPFPPSSRAPALGQKCSGPSESKESSDELDIDETASDMSMSPQTSSLPPGDGQLEEQGKGQKLPAGVLVPRASDPSGKVANSTLLFTDVVDFQQILQFPSLRTTTTVSWCFLNYTKPNYVQQATFKSSVYASWCISSCNPNPSGLNTKTTLALLRSKQKITAEIYTLAAMHRPGAGKLTSSSAWKQFAQMKPDATFLFGSKLERKLMGNILKERGKGDIHGDKDIGSKQAEPIRIKIFEGGYKSNEDYVYVRGRGRGKYICEECGIRCKKPSMLKKHIRTHTDVRPYVCKLCNFAFKTKGNLTKHMKSKAHMKKCLELGVSMTSVDDTETEEAETMEDLHKAAEKHSMSSISTDHQFSDAEESDGEDGDDNDDDDEDDDDFDDQGDLTPKTRSRSTSPQPPRFSSLPVNVGAVPHGVPSDSSLGHSSLISYLVTLPSIQVTQLMTPSDSCEDTPMTEYQRLFQSKSTDSEPDKDRLDIPSCMDEECMLSSEPSSSPRDFSPSSRHSSPGYDSSPCRDNSPKRYLIPKGDLSPRRHLSPRRDVSPMRHLSPRKEAALRREISQRDVSPRRHLSPRRPVSPGKEITARRDLSPRRERRYMTTIRAPSPRRALYHNPPLSMGQYLQAEPIVLGPPNLRRGLPQVPYFSLYGDQEGAYEHPGSSLFPEGPNDYVFSHLPLHSQQQVRAPIPMVPVGGIQMVHSMPPALSGLHPPPTLPLPMEGSEEKRGASGDSFAKDPYVVPKQHEKRSPHALQSSGPPSTPSSPRLLMKQSTSEDSLNATEREQEENIQTCTKAIASLRIATEEAALLGADQPARGQAPHQKPLESAHVSIRHFSGPEPGQPCTSATHPDLHDGEKDNFGTSQTAFAHSTFYSKSCLDDKQSGFQGSKELPSSTEEDKEPSSEKSQLH</sequence>
<dbReference type="GO" id="GO:0005634">
    <property type="term" value="C:nucleus"/>
    <property type="evidence" value="ECO:0007669"/>
    <property type="project" value="UniProtKB-SubCell"/>
</dbReference>
<evidence type="ECO:0000256" key="11">
    <source>
        <dbReference type="SAM" id="MobiDB-lite"/>
    </source>
</evidence>
<evidence type="ECO:0000256" key="8">
    <source>
        <dbReference type="ARBA" id="ARBA00023163"/>
    </source>
</evidence>
<accession>A0A643BZ18</accession>
<comment type="subcellular location">
    <subcellularLocation>
        <location evidence="1">Nucleus</location>
    </subcellularLocation>
</comment>
<keyword evidence="4" id="KW-0677">Repeat</keyword>
<feature type="compositionally biased region" description="Basic and acidic residues" evidence="11">
    <location>
        <begin position="72"/>
        <end position="83"/>
    </location>
</feature>
<comment type="caution">
    <text evidence="13">The sequence shown here is derived from an EMBL/GenBank/DDBJ whole genome shotgun (WGS) entry which is preliminary data.</text>
</comment>
<feature type="compositionally biased region" description="Low complexity" evidence="11">
    <location>
        <begin position="1417"/>
        <end position="1438"/>
    </location>
</feature>
<evidence type="ECO:0000256" key="3">
    <source>
        <dbReference type="ARBA" id="ARBA00022723"/>
    </source>
</evidence>
<reference evidence="13 14" key="1">
    <citation type="journal article" date="2019" name="PLoS ONE">
        <title>Genomic analyses reveal an absence of contemporary introgressive admixture between fin whales and blue whales, despite known hybrids.</title>
        <authorList>
            <person name="Westbury M.V."/>
            <person name="Petersen B."/>
            <person name="Lorenzen E.D."/>
        </authorList>
    </citation>
    <scope>NUCLEOTIDE SEQUENCE [LARGE SCALE GENOMIC DNA]</scope>
    <source>
        <strain evidence="13">FinWhale-01</strain>
    </source>
</reference>
<dbReference type="Gene3D" id="3.30.160.60">
    <property type="entry name" value="Classic Zinc Finger"/>
    <property type="match status" value="4"/>
</dbReference>
<dbReference type="GO" id="GO:0000978">
    <property type="term" value="F:RNA polymerase II cis-regulatory region sequence-specific DNA binding"/>
    <property type="evidence" value="ECO:0007669"/>
    <property type="project" value="TreeGrafter"/>
</dbReference>
<feature type="region of interest" description="Disordered" evidence="11">
    <location>
        <begin position="1766"/>
        <end position="1853"/>
    </location>
</feature>
<evidence type="ECO:0000256" key="6">
    <source>
        <dbReference type="ARBA" id="ARBA00022833"/>
    </source>
</evidence>
<feature type="region of interest" description="Disordered" evidence="11">
    <location>
        <begin position="59"/>
        <end position="83"/>
    </location>
</feature>
<feature type="compositionally biased region" description="Basic and acidic residues" evidence="11">
    <location>
        <begin position="1779"/>
        <end position="1789"/>
    </location>
</feature>
<feature type="compositionally biased region" description="Polar residues" evidence="11">
    <location>
        <begin position="2209"/>
        <end position="2219"/>
    </location>
</feature>
<feature type="compositionally biased region" description="Pro residues" evidence="11">
    <location>
        <begin position="877"/>
        <end position="887"/>
    </location>
</feature>
<feature type="non-terminal residue" evidence="13">
    <location>
        <position position="1"/>
    </location>
</feature>
<evidence type="ECO:0000256" key="1">
    <source>
        <dbReference type="ARBA" id="ARBA00004123"/>
    </source>
</evidence>
<evidence type="ECO:0000256" key="7">
    <source>
        <dbReference type="ARBA" id="ARBA00023015"/>
    </source>
</evidence>
<feature type="region of interest" description="Disordered" evidence="11">
    <location>
        <begin position="2322"/>
        <end position="2348"/>
    </location>
</feature>
<feature type="domain" description="C2H2-type" evidence="12">
    <location>
        <begin position="244"/>
        <end position="271"/>
    </location>
</feature>
<feature type="compositionally biased region" description="Basic and acidic residues" evidence="11">
    <location>
        <begin position="794"/>
        <end position="803"/>
    </location>
</feature>
<dbReference type="InterPro" id="IPR036236">
    <property type="entry name" value="Znf_C2H2_sf"/>
</dbReference>
<dbReference type="GO" id="GO:0008270">
    <property type="term" value="F:zinc ion binding"/>
    <property type="evidence" value="ECO:0007669"/>
    <property type="project" value="UniProtKB-KW"/>
</dbReference>
<proteinExistence type="predicted"/>
<evidence type="ECO:0000256" key="4">
    <source>
        <dbReference type="ARBA" id="ARBA00022737"/>
    </source>
</evidence>
<organism evidence="13 14">
    <name type="scientific">Balaenoptera physalus</name>
    <name type="common">Fin whale</name>
    <name type="synonym">Balaena physalus</name>
    <dbReference type="NCBI Taxonomy" id="9770"/>
    <lineage>
        <taxon>Eukaryota</taxon>
        <taxon>Metazoa</taxon>
        <taxon>Chordata</taxon>
        <taxon>Craniata</taxon>
        <taxon>Vertebrata</taxon>
        <taxon>Euteleostomi</taxon>
        <taxon>Mammalia</taxon>
        <taxon>Eutheria</taxon>
        <taxon>Laurasiatheria</taxon>
        <taxon>Artiodactyla</taxon>
        <taxon>Whippomorpha</taxon>
        <taxon>Cetacea</taxon>
        <taxon>Mysticeti</taxon>
        <taxon>Balaenopteridae</taxon>
        <taxon>Balaenoptera</taxon>
    </lineage>
</organism>
<keyword evidence="14" id="KW-1185">Reference proteome</keyword>
<feature type="region of interest" description="Disordered" evidence="11">
    <location>
        <begin position="706"/>
        <end position="730"/>
    </location>
</feature>
<feature type="compositionally biased region" description="Low complexity" evidence="11">
    <location>
        <begin position="776"/>
        <end position="793"/>
    </location>
</feature>
<feature type="compositionally biased region" description="Basic and acidic residues" evidence="11">
    <location>
        <begin position="2289"/>
        <end position="2298"/>
    </location>
</feature>
<feature type="compositionally biased region" description="Low complexity" evidence="11">
    <location>
        <begin position="1931"/>
        <end position="1955"/>
    </location>
</feature>
<feature type="region of interest" description="Disordered" evidence="11">
    <location>
        <begin position="399"/>
        <end position="473"/>
    </location>
</feature>
<feature type="region of interest" description="Disordered" evidence="11">
    <location>
        <begin position="753"/>
        <end position="887"/>
    </location>
</feature>
<keyword evidence="3" id="KW-0479">Metal-binding</keyword>
<dbReference type="Pfam" id="PF00096">
    <property type="entry name" value="zf-C2H2"/>
    <property type="match status" value="3"/>
</dbReference>
<dbReference type="PANTHER" id="PTHR45944">
    <property type="entry name" value="SCHNURRI, ISOFORM F"/>
    <property type="match status" value="1"/>
</dbReference>
<dbReference type="FunFam" id="3.30.160.60:FF:000083">
    <property type="entry name" value="Immunodeficiency virus type I enhancer binding protein 1"/>
    <property type="match status" value="1"/>
</dbReference>
<feature type="region of interest" description="Disordered" evidence="11">
    <location>
        <begin position="122"/>
        <end position="151"/>
    </location>
</feature>
<feature type="region of interest" description="Disordered" evidence="11">
    <location>
        <begin position="2249"/>
        <end position="2302"/>
    </location>
</feature>
<feature type="compositionally biased region" description="Basic and acidic residues" evidence="11">
    <location>
        <begin position="2339"/>
        <end position="2348"/>
    </location>
</feature>
<evidence type="ECO:0000259" key="12">
    <source>
        <dbReference type="PROSITE" id="PS50157"/>
    </source>
</evidence>
<evidence type="ECO:0000313" key="13">
    <source>
        <dbReference type="EMBL" id="KAB0392928.1"/>
    </source>
</evidence>
<evidence type="ECO:0000256" key="2">
    <source>
        <dbReference type="ARBA" id="ARBA00022553"/>
    </source>
</evidence>
<feature type="compositionally biased region" description="Polar residues" evidence="11">
    <location>
        <begin position="1208"/>
        <end position="1217"/>
    </location>
</feature>
<dbReference type="GO" id="GO:0000981">
    <property type="term" value="F:DNA-binding transcription factor activity, RNA polymerase II-specific"/>
    <property type="evidence" value="ECO:0007669"/>
    <property type="project" value="TreeGrafter"/>
</dbReference>
<dbReference type="InterPro" id="IPR013087">
    <property type="entry name" value="Znf_C2H2_type"/>
</dbReference>
<dbReference type="FunFam" id="3.30.160.60:FF:000033">
    <property type="entry name" value="Immunodeficiency virus type I enhancer binding protein 1"/>
    <property type="match status" value="2"/>
</dbReference>
<dbReference type="EMBL" id="SGJD01003440">
    <property type="protein sequence ID" value="KAB0392928.1"/>
    <property type="molecule type" value="Genomic_DNA"/>
</dbReference>
<protein>
    <recommendedName>
        <fullName evidence="12">C2H2-type domain-containing protein</fullName>
    </recommendedName>
</protein>
<evidence type="ECO:0000256" key="9">
    <source>
        <dbReference type="ARBA" id="ARBA00023242"/>
    </source>
</evidence>
<feature type="compositionally biased region" description="Polar residues" evidence="11">
    <location>
        <begin position="2322"/>
        <end position="2333"/>
    </location>
</feature>
<dbReference type="Proteomes" id="UP000437017">
    <property type="component" value="Unassembled WGS sequence"/>
</dbReference>
<feature type="compositionally biased region" description="Polar residues" evidence="11">
    <location>
        <begin position="436"/>
        <end position="473"/>
    </location>
</feature>
<dbReference type="PANTHER" id="PTHR45944:SF1">
    <property type="entry name" value="TRANSCRIPTION FACTOR HIVEP2"/>
    <property type="match status" value="1"/>
</dbReference>
<keyword evidence="7" id="KW-0805">Transcription regulation</keyword>
<dbReference type="OrthoDB" id="10042249at2759"/>
<feature type="region of interest" description="Disordered" evidence="11">
    <location>
        <begin position="2143"/>
        <end position="2226"/>
    </location>
</feature>
<feature type="region of interest" description="Disordered" evidence="11">
    <location>
        <begin position="1184"/>
        <end position="1219"/>
    </location>
</feature>
<feature type="compositionally biased region" description="Acidic residues" evidence="11">
    <location>
        <begin position="1801"/>
        <end position="1827"/>
    </location>
</feature>
<feature type="compositionally biased region" description="Polar residues" evidence="11">
    <location>
        <begin position="1478"/>
        <end position="1489"/>
    </location>
</feature>
<feature type="compositionally biased region" description="Polar residues" evidence="11">
    <location>
        <begin position="812"/>
        <end position="824"/>
    </location>
</feature>
<name>A0A643BZ18_BALPH</name>
<feature type="domain" description="C2H2-type" evidence="12">
    <location>
        <begin position="1701"/>
        <end position="1728"/>
    </location>
</feature>
<evidence type="ECO:0000313" key="14">
    <source>
        <dbReference type="Proteomes" id="UP000437017"/>
    </source>
</evidence>
<feature type="compositionally biased region" description="Acidic residues" evidence="11">
    <location>
        <begin position="1768"/>
        <end position="1778"/>
    </location>
</feature>
<gene>
    <name evidence="13" type="ORF">E2I00_002650</name>
</gene>
<feature type="region of interest" description="Disordered" evidence="11">
    <location>
        <begin position="1393"/>
        <end position="1516"/>
    </location>
</feature>
<keyword evidence="9" id="KW-0539">Nucleus</keyword>
<dbReference type="SUPFAM" id="SSF57667">
    <property type="entry name" value="beta-beta-alpha zinc fingers"/>
    <property type="match status" value="2"/>
</dbReference>
<evidence type="ECO:0000256" key="5">
    <source>
        <dbReference type="ARBA" id="ARBA00022771"/>
    </source>
</evidence>
<keyword evidence="8" id="KW-0804">Transcription</keyword>